<dbReference type="PANTHER" id="PTHR48111:SF22">
    <property type="entry name" value="REGULATOR OF RPOS"/>
    <property type="match status" value="1"/>
</dbReference>
<reference evidence="10 11" key="1">
    <citation type="submission" date="2019-04" db="EMBL/GenBank/DDBJ databases">
        <authorList>
            <person name="Li Y."/>
            <person name="Wang J."/>
        </authorList>
    </citation>
    <scope>NUCLEOTIDE SEQUENCE [LARGE SCALE GENOMIC DNA]</scope>
    <source>
        <strain evidence="10 11">DSM 14668</strain>
    </source>
</reference>
<evidence type="ECO:0000256" key="1">
    <source>
        <dbReference type="ARBA" id="ARBA00022553"/>
    </source>
</evidence>
<evidence type="ECO:0000256" key="2">
    <source>
        <dbReference type="ARBA" id="ARBA00023012"/>
    </source>
</evidence>
<dbReference type="InterPro" id="IPR001789">
    <property type="entry name" value="Sig_transdc_resp-reg_receiver"/>
</dbReference>
<dbReference type="InterPro" id="IPR016032">
    <property type="entry name" value="Sig_transdc_resp-reg_C-effctor"/>
</dbReference>
<dbReference type="GO" id="GO:0005829">
    <property type="term" value="C:cytosol"/>
    <property type="evidence" value="ECO:0007669"/>
    <property type="project" value="TreeGrafter"/>
</dbReference>
<feature type="DNA-binding region" description="OmpR/PhoB-type" evidence="7">
    <location>
        <begin position="123"/>
        <end position="222"/>
    </location>
</feature>
<dbReference type="InterPro" id="IPR001867">
    <property type="entry name" value="OmpR/PhoB-type_DNA-bd"/>
</dbReference>
<dbReference type="Gene3D" id="3.40.50.2300">
    <property type="match status" value="1"/>
</dbReference>
<dbReference type="CDD" id="cd00383">
    <property type="entry name" value="trans_reg_C"/>
    <property type="match status" value="1"/>
</dbReference>
<dbReference type="GO" id="GO:0032993">
    <property type="term" value="C:protein-DNA complex"/>
    <property type="evidence" value="ECO:0007669"/>
    <property type="project" value="TreeGrafter"/>
</dbReference>
<dbReference type="EMBL" id="SSMQ01000030">
    <property type="protein sequence ID" value="TKD03312.1"/>
    <property type="molecule type" value="Genomic_DNA"/>
</dbReference>
<keyword evidence="4 7" id="KW-0238">DNA-binding</keyword>
<dbReference type="InterPro" id="IPR011006">
    <property type="entry name" value="CheY-like_superfamily"/>
</dbReference>
<dbReference type="AlphaFoldDB" id="A0A4U1J7G5"/>
<dbReference type="PANTHER" id="PTHR48111">
    <property type="entry name" value="REGULATOR OF RPOS"/>
    <property type="match status" value="1"/>
</dbReference>
<dbReference type="SMART" id="SM00448">
    <property type="entry name" value="REC"/>
    <property type="match status" value="1"/>
</dbReference>
<dbReference type="PROSITE" id="PS51755">
    <property type="entry name" value="OMPR_PHOB"/>
    <property type="match status" value="1"/>
</dbReference>
<dbReference type="Pfam" id="PF00072">
    <property type="entry name" value="Response_reg"/>
    <property type="match status" value="1"/>
</dbReference>
<keyword evidence="2" id="KW-0902">Two-component regulatory system</keyword>
<keyword evidence="5" id="KW-0804">Transcription</keyword>
<dbReference type="GO" id="GO:0000156">
    <property type="term" value="F:phosphorelay response regulator activity"/>
    <property type="evidence" value="ECO:0007669"/>
    <property type="project" value="TreeGrafter"/>
</dbReference>
<dbReference type="OrthoDB" id="9793321at2"/>
<name>A0A4U1J7G5_9BACT</name>
<dbReference type="RefSeq" id="WP_136931897.1">
    <property type="nucleotide sequence ID" value="NZ_SSMQ01000030.1"/>
</dbReference>
<evidence type="ECO:0000259" key="9">
    <source>
        <dbReference type="PROSITE" id="PS51755"/>
    </source>
</evidence>
<feature type="domain" description="Response regulatory" evidence="8">
    <location>
        <begin position="2"/>
        <end position="116"/>
    </location>
</feature>
<comment type="caution">
    <text evidence="10">The sequence shown here is derived from an EMBL/GenBank/DDBJ whole genome shotgun (WGS) entry which is preliminary data.</text>
</comment>
<evidence type="ECO:0000256" key="3">
    <source>
        <dbReference type="ARBA" id="ARBA00023015"/>
    </source>
</evidence>
<evidence type="ECO:0000256" key="6">
    <source>
        <dbReference type="PROSITE-ProRule" id="PRU00169"/>
    </source>
</evidence>
<dbReference type="GO" id="GO:0000976">
    <property type="term" value="F:transcription cis-regulatory region binding"/>
    <property type="evidence" value="ECO:0007669"/>
    <property type="project" value="TreeGrafter"/>
</dbReference>
<evidence type="ECO:0000256" key="5">
    <source>
        <dbReference type="ARBA" id="ARBA00023163"/>
    </source>
</evidence>
<dbReference type="PROSITE" id="PS50110">
    <property type="entry name" value="RESPONSE_REGULATORY"/>
    <property type="match status" value="1"/>
</dbReference>
<evidence type="ECO:0000256" key="4">
    <source>
        <dbReference type="ARBA" id="ARBA00023125"/>
    </source>
</evidence>
<protein>
    <submittedName>
        <fullName evidence="10">Response regulator transcription factor</fullName>
    </submittedName>
</protein>
<dbReference type="Pfam" id="PF00486">
    <property type="entry name" value="Trans_reg_C"/>
    <property type="match status" value="1"/>
</dbReference>
<dbReference type="CDD" id="cd19935">
    <property type="entry name" value="REC_OmpR_CusR-like"/>
    <property type="match status" value="1"/>
</dbReference>
<dbReference type="SUPFAM" id="SSF52172">
    <property type="entry name" value="CheY-like"/>
    <property type="match status" value="1"/>
</dbReference>
<keyword evidence="1 6" id="KW-0597">Phosphoprotein</keyword>
<feature type="modified residue" description="4-aspartylphosphate" evidence="6">
    <location>
        <position position="51"/>
    </location>
</feature>
<keyword evidence="11" id="KW-1185">Reference proteome</keyword>
<dbReference type="SMART" id="SM00862">
    <property type="entry name" value="Trans_reg_C"/>
    <property type="match status" value="1"/>
</dbReference>
<organism evidence="10 11">
    <name type="scientific">Polyangium fumosum</name>
    <dbReference type="NCBI Taxonomy" id="889272"/>
    <lineage>
        <taxon>Bacteria</taxon>
        <taxon>Pseudomonadati</taxon>
        <taxon>Myxococcota</taxon>
        <taxon>Polyangia</taxon>
        <taxon>Polyangiales</taxon>
        <taxon>Polyangiaceae</taxon>
        <taxon>Polyangium</taxon>
    </lineage>
</organism>
<keyword evidence="3" id="KW-0805">Transcription regulation</keyword>
<sequence length="230" mass="25011">MKLFVVEDEAKMARLLERGLREEGHQVDLAASGTEALEQGLGVVYDVILLDWSLPGMDGVSLLRRWRERGLKTPVLLLTARGTVGERVTGLRAGADDYLVKPFDFEELVARLEALHRRGAGHEALTRLGPITVDGRRRVIGRDGAEESLTAREYALLAELAGHVGEALTRTELLGTVWGTGFDGAPNVVDVYVGYLRSKLRSVCGEGVTIQAVRGVGYRLVVAKPPRGEA</sequence>
<evidence type="ECO:0000259" key="8">
    <source>
        <dbReference type="PROSITE" id="PS50110"/>
    </source>
</evidence>
<evidence type="ECO:0000313" key="10">
    <source>
        <dbReference type="EMBL" id="TKD03312.1"/>
    </source>
</evidence>
<proteinExistence type="predicted"/>
<gene>
    <name evidence="10" type="ORF">E8A74_26650</name>
</gene>
<dbReference type="Gene3D" id="6.10.250.690">
    <property type="match status" value="1"/>
</dbReference>
<dbReference type="InterPro" id="IPR036388">
    <property type="entry name" value="WH-like_DNA-bd_sf"/>
</dbReference>
<feature type="domain" description="OmpR/PhoB-type" evidence="9">
    <location>
        <begin position="123"/>
        <end position="222"/>
    </location>
</feature>
<evidence type="ECO:0000256" key="7">
    <source>
        <dbReference type="PROSITE-ProRule" id="PRU01091"/>
    </source>
</evidence>
<dbReference type="FunFam" id="3.40.50.2300:FF:000002">
    <property type="entry name" value="DNA-binding response regulator PhoP"/>
    <property type="match status" value="1"/>
</dbReference>
<dbReference type="Proteomes" id="UP000309215">
    <property type="component" value="Unassembled WGS sequence"/>
</dbReference>
<dbReference type="GO" id="GO:0006355">
    <property type="term" value="P:regulation of DNA-templated transcription"/>
    <property type="evidence" value="ECO:0007669"/>
    <property type="project" value="InterPro"/>
</dbReference>
<evidence type="ECO:0000313" key="11">
    <source>
        <dbReference type="Proteomes" id="UP000309215"/>
    </source>
</evidence>
<accession>A0A4U1J7G5</accession>
<dbReference type="SUPFAM" id="SSF46894">
    <property type="entry name" value="C-terminal effector domain of the bipartite response regulators"/>
    <property type="match status" value="1"/>
</dbReference>
<dbReference type="InterPro" id="IPR039420">
    <property type="entry name" value="WalR-like"/>
</dbReference>
<dbReference type="Gene3D" id="1.10.10.10">
    <property type="entry name" value="Winged helix-like DNA-binding domain superfamily/Winged helix DNA-binding domain"/>
    <property type="match status" value="1"/>
</dbReference>